<protein>
    <submittedName>
        <fullName evidence="1">Uncharacterized protein</fullName>
    </submittedName>
</protein>
<organism evidence="1 2">
    <name type="scientific">Fusibacter paucivorans</name>
    <dbReference type="NCBI Taxonomy" id="76009"/>
    <lineage>
        <taxon>Bacteria</taxon>
        <taxon>Bacillati</taxon>
        <taxon>Bacillota</taxon>
        <taxon>Clostridia</taxon>
        <taxon>Eubacteriales</taxon>
        <taxon>Eubacteriales Family XII. Incertae Sedis</taxon>
        <taxon>Fusibacter</taxon>
    </lineage>
</organism>
<dbReference type="Proteomes" id="UP000746471">
    <property type="component" value="Unassembled WGS sequence"/>
</dbReference>
<sequence>MQTHFGGHKPDGTLVDFYAYGFVKTNVVGEITRWETHVSPEYNDFLDVTLGVHGPFKQGSEPYMAALAQKLKEAGVSLPM</sequence>
<gene>
    <name evidence="1" type="ORF">KHM83_14190</name>
</gene>
<reference evidence="1 2" key="1">
    <citation type="submission" date="2021-05" db="EMBL/GenBank/DDBJ databases">
        <title>Fusibacter ferrireducens sp. nov., an anaerobic, sulfur- and Fe-reducing bacterium isolated from the mangrove sediment.</title>
        <authorList>
            <person name="Qiu D."/>
        </authorList>
    </citation>
    <scope>NUCLEOTIDE SEQUENCE [LARGE SCALE GENOMIC DNA]</scope>
    <source>
        <strain evidence="1 2">DSM 12116</strain>
    </source>
</reference>
<keyword evidence="2" id="KW-1185">Reference proteome</keyword>
<evidence type="ECO:0000313" key="2">
    <source>
        <dbReference type="Proteomes" id="UP000746471"/>
    </source>
</evidence>
<accession>A0ABS5PRN8</accession>
<comment type="caution">
    <text evidence="1">The sequence shown here is derived from an EMBL/GenBank/DDBJ whole genome shotgun (WGS) entry which is preliminary data.</text>
</comment>
<proteinExistence type="predicted"/>
<dbReference type="RefSeq" id="WP_213237691.1">
    <property type="nucleotide sequence ID" value="NZ_JAHBCL010000026.1"/>
</dbReference>
<dbReference type="EMBL" id="JAHBCL010000026">
    <property type="protein sequence ID" value="MBS7527830.1"/>
    <property type="molecule type" value="Genomic_DNA"/>
</dbReference>
<name>A0ABS5PRN8_9FIRM</name>
<evidence type="ECO:0000313" key="1">
    <source>
        <dbReference type="EMBL" id="MBS7527830.1"/>
    </source>
</evidence>